<keyword evidence="2" id="KW-0812">Transmembrane</keyword>
<feature type="compositionally biased region" description="Low complexity" evidence="1">
    <location>
        <begin position="326"/>
        <end position="355"/>
    </location>
</feature>
<evidence type="ECO:0000256" key="1">
    <source>
        <dbReference type="SAM" id="MobiDB-lite"/>
    </source>
</evidence>
<accession>A0A0V0RJB7</accession>
<feature type="compositionally biased region" description="Polar residues" evidence="1">
    <location>
        <begin position="356"/>
        <end position="365"/>
    </location>
</feature>
<proteinExistence type="predicted"/>
<evidence type="ECO:0000313" key="4">
    <source>
        <dbReference type="Proteomes" id="UP000054630"/>
    </source>
</evidence>
<evidence type="ECO:0000313" key="3">
    <source>
        <dbReference type="EMBL" id="KRX14595.1"/>
    </source>
</evidence>
<name>A0A0V0RJB7_9BILA</name>
<sequence>TKSWSIIFNITVSYHTVVFYCKFLKFFSSSIFPLINLLSMANIYGSNHSTDVPQSESSNTTSLPDVLTEIKNLLAALSVFVLAMTIVTLAALQLKFCIYRMKRNRRQKATQGYPNTSEPLKNMSISAISESVVKSPKKINFLAKLDEFEMLTPLSPNTTQTNFVALLPPTVPYNRSPGRITLFPLSCSLRRVNLNRIYCSPDRPDIVFSLYDSMKAFNGTTGGNDELDLISVDRTSYASVVDKNNPTDNKRGISELTEQCVVNEKKKSQQHCADSDPYPSSVSSITTDDDIPSLSKSSSREDSANMSFSATEYTSDKSLHNRPYQINKNNKIINNNNIDDSASSPSGSSMRDSISGADTTDSLSDNVFDEHEDLTKFNDTNSEVRVPSSGVNPFYGIRTKNIYSENNGNISSTYDSFSLRLTTNLDKIVEETESETDNSRPTYRMEEQIIPISLSHYEK</sequence>
<dbReference type="OrthoDB" id="5918716at2759"/>
<reference evidence="3 4" key="1">
    <citation type="submission" date="2015-01" db="EMBL/GenBank/DDBJ databases">
        <title>Evolution of Trichinella species and genotypes.</title>
        <authorList>
            <person name="Korhonen P.K."/>
            <person name="Edoardo P."/>
            <person name="Giuseppe L.R."/>
            <person name="Gasser R.B."/>
        </authorList>
    </citation>
    <scope>NUCLEOTIDE SEQUENCE [LARGE SCALE GENOMIC DNA]</scope>
    <source>
        <strain evidence="3">ISS37</strain>
    </source>
</reference>
<keyword evidence="4" id="KW-1185">Reference proteome</keyword>
<protein>
    <submittedName>
        <fullName evidence="3">Uncharacterized protein</fullName>
    </submittedName>
</protein>
<evidence type="ECO:0000256" key="2">
    <source>
        <dbReference type="SAM" id="Phobius"/>
    </source>
</evidence>
<feature type="non-terminal residue" evidence="3">
    <location>
        <position position="1"/>
    </location>
</feature>
<dbReference type="Proteomes" id="UP000054630">
    <property type="component" value="Unassembled WGS sequence"/>
</dbReference>
<feature type="transmembrane region" description="Helical" evidence="2">
    <location>
        <begin position="73"/>
        <end position="98"/>
    </location>
</feature>
<dbReference type="AlphaFoldDB" id="A0A0V0RJB7"/>
<feature type="compositionally biased region" description="Polar residues" evidence="1">
    <location>
        <begin position="304"/>
        <end position="313"/>
    </location>
</feature>
<feature type="transmembrane region" description="Helical" evidence="2">
    <location>
        <begin position="23"/>
        <end position="44"/>
    </location>
</feature>
<dbReference type="EMBL" id="JYDL01000155">
    <property type="protein sequence ID" value="KRX14595.1"/>
    <property type="molecule type" value="Genomic_DNA"/>
</dbReference>
<keyword evidence="2" id="KW-1133">Transmembrane helix</keyword>
<gene>
    <name evidence="3" type="ORF">T07_6160</name>
</gene>
<feature type="region of interest" description="Disordered" evidence="1">
    <location>
        <begin position="265"/>
        <end position="365"/>
    </location>
</feature>
<comment type="caution">
    <text evidence="3">The sequence shown here is derived from an EMBL/GenBank/DDBJ whole genome shotgun (WGS) entry which is preliminary data.</text>
</comment>
<feature type="non-terminal residue" evidence="3">
    <location>
        <position position="459"/>
    </location>
</feature>
<organism evidence="3 4">
    <name type="scientific">Trichinella nelsoni</name>
    <dbReference type="NCBI Taxonomy" id="6336"/>
    <lineage>
        <taxon>Eukaryota</taxon>
        <taxon>Metazoa</taxon>
        <taxon>Ecdysozoa</taxon>
        <taxon>Nematoda</taxon>
        <taxon>Enoplea</taxon>
        <taxon>Dorylaimia</taxon>
        <taxon>Trichinellida</taxon>
        <taxon>Trichinellidae</taxon>
        <taxon>Trichinella</taxon>
    </lineage>
</organism>
<keyword evidence="2" id="KW-0472">Membrane</keyword>